<dbReference type="InterPro" id="IPR040442">
    <property type="entry name" value="Pyrv_kinase-like_dom_sf"/>
</dbReference>
<dbReference type="PANTHER" id="PTHR30502:SF0">
    <property type="entry name" value="PHOSPHOENOLPYRUVATE CARBOXYLASE FAMILY PROTEIN"/>
    <property type="match status" value="1"/>
</dbReference>
<name>A0AAT8XT74_RHIWR</name>
<dbReference type="PANTHER" id="PTHR30502">
    <property type="entry name" value="2-KETO-3-DEOXY-L-RHAMNONATE ALDOLASE"/>
    <property type="match status" value="1"/>
</dbReference>
<dbReference type="Pfam" id="PF03328">
    <property type="entry name" value="HpcH_HpaI"/>
    <property type="match status" value="1"/>
</dbReference>
<dbReference type="GO" id="GO:0005737">
    <property type="term" value="C:cytoplasm"/>
    <property type="evidence" value="ECO:0007669"/>
    <property type="project" value="TreeGrafter"/>
</dbReference>
<dbReference type="PDB" id="7O5I">
    <property type="method" value="X-ray"/>
    <property type="resolution" value="1.35 A"/>
    <property type="chains" value="A=4-253"/>
</dbReference>
<evidence type="ECO:0000313" key="5">
    <source>
        <dbReference type="PDB" id="7O5I"/>
    </source>
</evidence>
<proteinExistence type="evidence at protein level"/>
<evidence type="ECO:0000259" key="4">
    <source>
        <dbReference type="Pfam" id="PF03328"/>
    </source>
</evidence>
<dbReference type="InterPro" id="IPR050251">
    <property type="entry name" value="HpcH-HpaI_aldolase"/>
</dbReference>
<evidence type="ECO:0000256" key="1">
    <source>
        <dbReference type="ARBA" id="ARBA00005568"/>
    </source>
</evidence>
<sequence length="253" mass="26893">HHHNKVRTCWNEGRPALAGWLQLPGTLHAEALARLDYDAVVIDMQHSPIDFGQVAPMLIAIELGGAEPFVRTQVNDPSDIMKLLDAGAYGIIAPMVNTRAEAQTLASALHYSPRGLRSFGPRRPSLRYGSGYLAQASETVVGLAMIETREALANIDEILSVDGIDGVFIGPTDLALDLGHAPLVDTEEAEVVSAIAHVRERAHAAGKRVGIFCGSGGFARVKLAEGFDFVTAAPDLAMLSAAARQVIADARAL</sequence>
<comment type="similarity">
    <text evidence="1">Belongs to the HpcH/HpaI aldolase family.</text>
</comment>
<keyword evidence="2" id="KW-0479">Metal-binding</keyword>
<feature type="domain" description="HpcH/HpaI aldolase/citrate lyase" evidence="4">
    <location>
        <begin position="26"/>
        <end position="225"/>
    </location>
</feature>
<keyword evidence="3" id="KW-0456">Lyase</keyword>
<gene>
    <name evidence="5" type="ORF">Swit_5035</name>
</gene>
<accession>A0AAT8XT74</accession>
<evidence type="ECO:0000256" key="3">
    <source>
        <dbReference type="ARBA" id="ARBA00023239"/>
    </source>
</evidence>
<organism evidence="5">
    <name type="scientific">Rhizorhabdus wittichii (strain DSM 6014 / CCUG 31198 / JCM 15750 / NBRC 105917 / EY 4224 / RW1)</name>
    <name type="common">Sphingomonas wittichii</name>
    <dbReference type="NCBI Taxonomy" id="392499"/>
    <lineage>
        <taxon>Bacteria</taxon>
        <taxon>Pseudomonadati</taxon>
        <taxon>Pseudomonadota</taxon>
        <taxon>Alphaproteobacteria</taxon>
        <taxon>Sphingomonadales</taxon>
        <taxon>Sphingomonadaceae</taxon>
        <taxon>Rhizorhabdus</taxon>
    </lineage>
</organism>
<dbReference type="Gene3D" id="3.20.20.60">
    <property type="entry name" value="Phosphoenolpyruvate-binding domains"/>
    <property type="match status" value="1"/>
</dbReference>
<protein>
    <submittedName>
        <fullName evidence="5">HpcH/HpaI aldolase</fullName>
    </submittedName>
</protein>
<reference evidence="6" key="1">
    <citation type="journal article" date="2022" name="Angew. Chem. Int. Ed.">
        <title>Substrate Induced Movement of the Metal Cofactor between Active and Resting State.</title>
        <authorList>
            <person name="Marsden S.R."/>
            <person name="Wijma H.J."/>
            <person name="Mohr M.K.F."/>
            <person name="Justo I."/>
            <person name="Hagedoorn P.L."/>
            <person name="Laustsen J."/>
            <person name="Jeffries C.M."/>
            <person name="Svergun D."/>
            <person name="Mestrom L."/>
            <person name="McMillan D.G.G."/>
            <person name="Bento I."/>
            <person name="Hanefeld U."/>
        </authorList>
    </citation>
    <scope>X-RAY CRYSTALLOGRAPHY (1.35 ANGSTROMS) OF 4-253</scope>
</reference>
<keyword evidence="6" id="KW-0002">3D-structure</keyword>
<dbReference type="InterPro" id="IPR015813">
    <property type="entry name" value="Pyrv/PenolPyrv_kinase-like_dom"/>
</dbReference>
<dbReference type="InterPro" id="IPR005000">
    <property type="entry name" value="Aldolase/citrate-lyase_domain"/>
</dbReference>
<dbReference type="GO" id="GO:0046872">
    <property type="term" value="F:metal ion binding"/>
    <property type="evidence" value="ECO:0007669"/>
    <property type="project" value="UniProtKB-KW"/>
</dbReference>
<dbReference type="GO" id="GO:0016832">
    <property type="term" value="F:aldehyde-lyase activity"/>
    <property type="evidence" value="ECO:0007669"/>
    <property type="project" value="TreeGrafter"/>
</dbReference>
<dbReference type="SUPFAM" id="SSF51621">
    <property type="entry name" value="Phosphoenolpyruvate/pyruvate domain"/>
    <property type="match status" value="1"/>
</dbReference>
<evidence type="ECO:0007829" key="6">
    <source>
        <dbReference type="PDB" id="7O5I"/>
    </source>
</evidence>
<dbReference type="AlphaFoldDB" id="A0AAT8XT74"/>
<evidence type="ECO:0000256" key="2">
    <source>
        <dbReference type="ARBA" id="ARBA00022723"/>
    </source>
</evidence>